<dbReference type="Proteomes" id="UP001283361">
    <property type="component" value="Unassembled WGS sequence"/>
</dbReference>
<protein>
    <submittedName>
        <fullName evidence="2">Uncharacterized protein</fullName>
    </submittedName>
</protein>
<proteinExistence type="predicted"/>
<name>A0AAE1DQ80_9GAST</name>
<dbReference type="AlphaFoldDB" id="A0AAE1DQ80"/>
<keyword evidence="1" id="KW-1133">Transmembrane helix</keyword>
<reference evidence="2" key="1">
    <citation type="journal article" date="2023" name="G3 (Bethesda)">
        <title>A reference genome for the long-term kleptoplast-retaining sea slug Elysia crispata morphotype clarki.</title>
        <authorList>
            <person name="Eastman K.E."/>
            <person name="Pendleton A.L."/>
            <person name="Shaikh M.A."/>
            <person name="Suttiyut T."/>
            <person name="Ogas R."/>
            <person name="Tomko P."/>
            <person name="Gavelis G."/>
            <person name="Widhalm J.R."/>
            <person name="Wisecaver J.H."/>
        </authorList>
    </citation>
    <scope>NUCLEOTIDE SEQUENCE</scope>
    <source>
        <strain evidence="2">ECLA1</strain>
    </source>
</reference>
<dbReference type="EMBL" id="JAWDGP010002984">
    <property type="protein sequence ID" value="KAK3778230.1"/>
    <property type="molecule type" value="Genomic_DNA"/>
</dbReference>
<accession>A0AAE1DQ80</accession>
<keyword evidence="1" id="KW-0472">Membrane</keyword>
<organism evidence="2 3">
    <name type="scientific">Elysia crispata</name>
    <name type="common">lettuce slug</name>
    <dbReference type="NCBI Taxonomy" id="231223"/>
    <lineage>
        <taxon>Eukaryota</taxon>
        <taxon>Metazoa</taxon>
        <taxon>Spiralia</taxon>
        <taxon>Lophotrochozoa</taxon>
        <taxon>Mollusca</taxon>
        <taxon>Gastropoda</taxon>
        <taxon>Heterobranchia</taxon>
        <taxon>Euthyneura</taxon>
        <taxon>Panpulmonata</taxon>
        <taxon>Sacoglossa</taxon>
        <taxon>Placobranchoidea</taxon>
        <taxon>Plakobranchidae</taxon>
        <taxon>Elysia</taxon>
    </lineage>
</organism>
<keyword evidence="1" id="KW-0812">Transmembrane</keyword>
<sequence>MKVPLYAATVLLPHVLLVLWPRLYWAHIMQINSNLLLRYWRVSQQTEEERCVKTALADGKLLELSTLDLIDSLHASGRPRHSDLVAKAIIPRPSSSGAEATTRLDQNFQRAVDLCRWQASIF</sequence>
<evidence type="ECO:0000313" key="3">
    <source>
        <dbReference type="Proteomes" id="UP001283361"/>
    </source>
</evidence>
<comment type="caution">
    <text evidence="2">The sequence shown here is derived from an EMBL/GenBank/DDBJ whole genome shotgun (WGS) entry which is preliminary data.</text>
</comment>
<gene>
    <name evidence="2" type="ORF">RRG08_060157</name>
</gene>
<feature type="transmembrane region" description="Helical" evidence="1">
    <location>
        <begin position="6"/>
        <end position="25"/>
    </location>
</feature>
<keyword evidence="3" id="KW-1185">Reference proteome</keyword>
<evidence type="ECO:0000256" key="1">
    <source>
        <dbReference type="SAM" id="Phobius"/>
    </source>
</evidence>
<evidence type="ECO:0000313" key="2">
    <source>
        <dbReference type="EMBL" id="KAK3778230.1"/>
    </source>
</evidence>